<keyword evidence="3" id="KW-1185">Reference proteome</keyword>
<accession>A0ABD3WLF6</accession>
<dbReference type="AlphaFoldDB" id="A0ABD3WLF6"/>
<gene>
    <name evidence="2" type="ORF">ACJMK2_036704</name>
</gene>
<reference evidence="2 3" key="1">
    <citation type="submission" date="2024-11" db="EMBL/GenBank/DDBJ databases">
        <title>Chromosome-level genome assembly of the freshwater bivalve Anodonta woodiana.</title>
        <authorList>
            <person name="Chen X."/>
        </authorList>
    </citation>
    <scope>NUCLEOTIDE SEQUENCE [LARGE SCALE GENOMIC DNA]</scope>
    <source>
        <strain evidence="2">MN2024</strain>
        <tissue evidence="2">Gills</tissue>
    </source>
</reference>
<proteinExistence type="predicted"/>
<dbReference type="EMBL" id="JBJQND010000006">
    <property type="protein sequence ID" value="KAL3873608.1"/>
    <property type="molecule type" value="Genomic_DNA"/>
</dbReference>
<comment type="caution">
    <text evidence="2">The sequence shown here is derived from an EMBL/GenBank/DDBJ whole genome shotgun (WGS) entry which is preliminary data.</text>
</comment>
<evidence type="ECO:0000256" key="1">
    <source>
        <dbReference type="SAM" id="Phobius"/>
    </source>
</evidence>
<dbReference type="Proteomes" id="UP001634394">
    <property type="component" value="Unassembled WGS sequence"/>
</dbReference>
<organism evidence="2 3">
    <name type="scientific">Sinanodonta woodiana</name>
    <name type="common">Chinese pond mussel</name>
    <name type="synonym">Anodonta woodiana</name>
    <dbReference type="NCBI Taxonomy" id="1069815"/>
    <lineage>
        <taxon>Eukaryota</taxon>
        <taxon>Metazoa</taxon>
        <taxon>Spiralia</taxon>
        <taxon>Lophotrochozoa</taxon>
        <taxon>Mollusca</taxon>
        <taxon>Bivalvia</taxon>
        <taxon>Autobranchia</taxon>
        <taxon>Heteroconchia</taxon>
        <taxon>Palaeoheterodonta</taxon>
        <taxon>Unionida</taxon>
        <taxon>Unionoidea</taxon>
        <taxon>Unionidae</taxon>
        <taxon>Unioninae</taxon>
        <taxon>Sinanodonta</taxon>
    </lineage>
</organism>
<keyword evidence="1" id="KW-0472">Membrane</keyword>
<keyword evidence="1" id="KW-1133">Transmembrane helix</keyword>
<keyword evidence="1" id="KW-0812">Transmembrane</keyword>
<evidence type="ECO:0000313" key="2">
    <source>
        <dbReference type="EMBL" id="KAL3873608.1"/>
    </source>
</evidence>
<evidence type="ECO:0000313" key="3">
    <source>
        <dbReference type="Proteomes" id="UP001634394"/>
    </source>
</evidence>
<protein>
    <submittedName>
        <fullName evidence="2">Uncharacterized protein</fullName>
    </submittedName>
</protein>
<sequence length="416" mass="48113">MKLLTVFHRFLRSAFTKCTNRTSTKIGILTCLVFSLYVFVMYIPDFQKEITPLVHPFSKTLKFLRSNGAVHPDDLGVMEGMSHEEKLKAMFSLREGIHQIFNECLTSSKYDHCSSPQANNVINDQPILTLFTTWIYDEDKFFINNNTLYNWRKLSGVNLVVFTNDAKVKYYSKKAGWSVLPILTTVAGDAPVLKQMFHTVQQQFKTDFYGYSNGDLLFEEGLYKTLQKIACQMNETIRTKPILIVGKRTNIDAEILNSGVVSSGQKMQEYAMSFGNLFHADALDFFITNTVFPWQDFLPLAIGRRGYDNWVVSVARYHNSTVIDVTDSVLALHQTLRERGNFEGLNKPFNNYNLDMIASQDISIRYGLWGQTHCAEWQTWYDMCGRVTLTRRKNIKSDCFLKKTFFQRLFDFREPL</sequence>
<name>A0ABD3WLF6_SINWO</name>
<feature type="transmembrane region" description="Helical" evidence="1">
    <location>
        <begin position="26"/>
        <end position="43"/>
    </location>
</feature>